<comment type="similarity">
    <text evidence="1">Belongs to the PrpD family.</text>
</comment>
<dbReference type="RefSeq" id="WP_163075401.1">
    <property type="nucleotide sequence ID" value="NZ_CP048630.1"/>
</dbReference>
<dbReference type="Pfam" id="PF19305">
    <property type="entry name" value="MmgE_PrpD_C"/>
    <property type="match status" value="1"/>
</dbReference>
<keyword evidence="5" id="KW-1185">Reference proteome</keyword>
<evidence type="ECO:0000259" key="2">
    <source>
        <dbReference type="Pfam" id="PF03972"/>
    </source>
</evidence>
<dbReference type="PANTHER" id="PTHR16943">
    <property type="entry name" value="2-METHYLCITRATE DEHYDRATASE-RELATED"/>
    <property type="match status" value="1"/>
</dbReference>
<dbReference type="SUPFAM" id="SSF103378">
    <property type="entry name" value="2-methylcitrate dehydratase PrpD"/>
    <property type="match status" value="1"/>
</dbReference>
<dbReference type="Gene3D" id="3.30.1330.120">
    <property type="entry name" value="2-methylcitrate dehydratase PrpD"/>
    <property type="match status" value="1"/>
</dbReference>
<dbReference type="Proteomes" id="UP000464751">
    <property type="component" value="Chromosome"/>
</dbReference>
<dbReference type="InterPro" id="IPR042183">
    <property type="entry name" value="MmgE/PrpD_sf_1"/>
</dbReference>
<dbReference type="AlphaFoldDB" id="A0A6P1YNH8"/>
<dbReference type="KEGG" id="apra:G3A50_11460"/>
<dbReference type="EMBL" id="CP048630">
    <property type="protein sequence ID" value="QIB34256.1"/>
    <property type="molecule type" value="Genomic_DNA"/>
</dbReference>
<reference evidence="4 5" key="1">
    <citation type="submission" date="2020-02" db="EMBL/GenBank/DDBJ databases">
        <authorList>
            <person name="Li G."/>
        </authorList>
    </citation>
    <scope>NUCLEOTIDE SEQUENCE [LARGE SCALE GENOMIC DNA]</scope>
    <source>
        <strain evidence="4 5">DSM 102029</strain>
    </source>
</reference>
<evidence type="ECO:0000313" key="4">
    <source>
        <dbReference type="EMBL" id="QIB34256.1"/>
    </source>
</evidence>
<dbReference type="InterPro" id="IPR045336">
    <property type="entry name" value="MmgE_PrpD_N"/>
</dbReference>
<dbReference type="InterPro" id="IPR005656">
    <property type="entry name" value="MmgE_PrpD"/>
</dbReference>
<dbReference type="InterPro" id="IPR042188">
    <property type="entry name" value="MmgE/PrpD_sf_2"/>
</dbReference>
<feature type="domain" description="MmgE/PrpD N-terminal" evidence="2">
    <location>
        <begin position="6"/>
        <end position="241"/>
    </location>
</feature>
<evidence type="ECO:0000313" key="5">
    <source>
        <dbReference type="Proteomes" id="UP000464751"/>
    </source>
</evidence>
<dbReference type="InterPro" id="IPR045337">
    <property type="entry name" value="MmgE_PrpD_C"/>
</dbReference>
<proteinExistence type="inferred from homology"/>
<dbReference type="PANTHER" id="PTHR16943:SF8">
    <property type="entry name" value="2-METHYLCITRATE DEHYDRATASE"/>
    <property type="match status" value="1"/>
</dbReference>
<feature type="domain" description="MmgE/PrpD C-terminal" evidence="3">
    <location>
        <begin position="269"/>
        <end position="428"/>
    </location>
</feature>
<accession>A0A6P1YNH8</accession>
<dbReference type="Gene3D" id="1.10.4100.10">
    <property type="entry name" value="2-methylcitrate dehydratase PrpD"/>
    <property type="match status" value="1"/>
</dbReference>
<name>A0A6P1YNH8_9HYPH</name>
<sequence>MSHPSERLARWSSGFAPDDVPGAVRAVARNCLIDTLGVALAGATSAVARTAQRVAGDSFALGPAVVPGTRMRLAPPGAAFANATAAHALDFDDNCYAGVVHGSAIIVPAALALAQAVDSSGAQLIDAIIAGSEAEYAFGAAATMHLYEKGWWTTAVLGPVGASVAAARLLGLDASATTSAIGLALAGAGGAKAAFGTDAKPLLAGRAAEAGVMAARLAMEGASGPSDIAGHPRGFAALLNDGVFDAGAFDGFGVRWRLLDPGIDIKRIPVCLSAHTSVDVVAGLVRTHAIAPAEIARIVCDVPPVILANLIHDRPATRQQAQFSMPFAIAATLVLGDVTLTALAREAFRDPAVHALMEKVEMASGPYWDEAARRAAPEGARVRMHLTDGRALEGFRAYPRGAASDPLGDGELAAKFDDCARLLLTPEAAGELYERLRHIETRASVRDLLDGLDAAA</sequence>
<dbReference type="Pfam" id="PF03972">
    <property type="entry name" value="MmgE_PrpD_N"/>
    <property type="match status" value="1"/>
</dbReference>
<gene>
    <name evidence="4" type="ORF">G3A50_11460</name>
</gene>
<dbReference type="GO" id="GO:0016829">
    <property type="term" value="F:lyase activity"/>
    <property type="evidence" value="ECO:0007669"/>
    <property type="project" value="InterPro"/>
</dbReference>
<evidence type="ECO:0000259" key="3">
    <source>
        <dbReference type="Pfam" id="PF19305"/>
    </source>
</evidence>
<dbReference type="InterPro" id="IPR036148">
    <property type="entry name" value="MmgE/PrpD_sf"/>
</dbReference>
<organism evidence="4 5">
    <name type="scientific">Ancylobacter pratisalsi</name>
    <dbReference type="NCBI Taxonomy" id="1745854"/>
    <lineage>
        <taxon>Bacteria</taxon>
        <taxon>Pseudomonadati</taxon>
        <taxon>Pseudomonadota</taxon>
        <taxon>Alphaproteobacteria</taxon>
        <taxon>Hyphomicrobiales</taxon>
        <taxon>Xanthobacteraceae</taxon>
        <taxon>Ancylobacter</taxon>
    </lineage>
</organism>
<evidence type="ECO:0000256" key="1">
    <source>
        <dbReference type="ARBA" id="ARBA00006174"/>
    </source>
</evidence>
<protein>
    <submittedName>
        <fullName evidence="4">MmgE/PrpD family protein</fullName>
    </submittedName>
</protein>